<organism evidence="1">
    <name type="scientific">marine sediment metagenome</name>
    <dbReference type="NCBI Taxonomy" id="412755"/>
    <lineage>
        <taxon>unclassified sequences</taxon>
        <taxon>metagenomes</taxon>
        <taxon>ecological metagenomes</taxon>
    </lineage>
</organism>
<evidence type="ECO:0008006" key="2">
    <source>
        <dbReference type="Google" id="ProtNLM"/>
    </source>
</evidence>
<proteinExistence type="predicted"/>
<accession>A0A0F9MZP2</accession>
<reference evidence="1" key="1">
    <citation type="journal article" date="2015" name="Nature">
        <title>Complex archaea that bridge the gap between prokaryotes and eukaryotes.</title>
        <authorList>
            <person name="Spang A."/>
            <person name="Saw J.H."/>
            <person name="Jorgensen S.L."/>
            <person name="Zaremba-Niedzwiedzka K."/>
            <person name="Martijn J."/>
            <person name="Lind A.E."/>
            <person name="van Eijk R."/>
            <person name="Schleper C."/>
            <person name="Guy L."/>
            <person name="Ettema T.J."/>
        </authorList>
    </citation>
    <scope>NUCLEOTIDE SEQUENCE</scope>
</reference>
<comment type="caution">
    <text evidence="1">The sequence shown here is derived from an EMBL/GenBank/DDBJ whole genome shotgun (WGS) entry which is preliminary data.</text>
</comment>
<protein>
    <recommendedName>
        <fullName evidence="2">Peptidase C39-like domain-containing protein</fullName>
    </recommendedName>
</protein>
<evidence type="ECO:0000313" key="1">
    <source>
        <dbReference type="EMBL" id="KKN04907.1"/>
    </source>
</evidence>
<gene>
    <name evidence="1" type="ORF">LCGC14_1092740</name>
</gene>
<sequence>MKLRNNYAPWGCLLSSAAMVLDLTNEELIKLIGHDGGDIVFPGMPEPSKRQGFHIQEIIDIAVKLGYSVMAIEVMPASTTDGENNFDIKIEDHHKRLMGHMNDHTGIITGRGRRWPHAVAWDGEKVFDPVGKIYDFDDIKMGVQIFYRFSKIK</sequence>
<dbReference type="AlphaFoldDB" id="A0A0F9MZP2"/>
<dbReference type="EMBL" id="LAZR01004866">
    <property type="protein sequence ID" value="KKN04907.1"/>
    <property type="molecule type" value="Genomic_DNA"/>
</dbReference>
<name>A0A0F9MZP2_9ZZZZ</name>